<keyword evidence="2 3" id="KW-0028">Amino-acid biosynthesis</keyword>
<feature type="binding site" evidence="2">
    <location>
        <position position="89"/>
    </location>
    <ligand>
        <name>prephenate</name>
        <dbReference type="ChEBI" id="CHEBI:29934"/>
    </ligand>
</feature>
<feature type="binding site" evidence="2">
    <location>
        <position position="6"/>
    </location>
    <ligand>
        <name>prephenate</name>
        <dbReference type="ChEBI" id="CHEBI:29934"/>
    </ligand>
</feature>
<proteinExistence type="predicted"/>
<dbReference type="PANTHER" id="PTHR21164:SF0">
    <property type="entry name" value="CHORISMATE MUTASE AROH"/>
    <property type="match status" value="1"/>
</dbReference>
<keyword evidence="2 3" id="KW-0057">Aromatic amino acid biosynthesis</keyword>
<dbReference type="Proteomes" id="UP000823937">
    <property type="component" value="Unassembled WGS sequence"/>
</dbReference>
<protein>
    <recommendedName>
        <fullName evidence="1 3">chorismate mutase</fullName>
        <ecNumber evidence="1 3">5.4.99.5</ecNumber>
    </recommendedName>
</protein>
<accession>A0A9D1PNU7</accession>
<gene>
    <name evidence="4" type="primary">aroH</name>
    <name evidence="4" type="ORF">H9895_08850</name>
</gene>
<dbReference type="InterPro" id="IPR035959">
    <property type="entry name" value="RutC-like_sf"/>
</dbReference>
<dbReference type="InterPro" id="IPR008243">
    <property type="entry name" value="Chorismate_mutase_AroH"/>
</dbReference>
<evidence type="ECO:0000313" key="5">
    <source>
        <dbReference type="Proteomes" id="UP000823937"/>
    </source>
</evidence>
<dbReference type="PROSITE" id="PS51167">
    <property type="entry name" value="CHORISMATE_MUT_1"/>
    <property type="match status" value="1"/>
</dbReference>
<evidence type="ECO:0000313" key="4">
    <source>
        <dbReference type="EMBL" id="HIV75170.1"/>
    </source>
</evidence>
<dbReference type="EC" id="5.4.99.5" evidence="1 3"/>
<reference evidence="4" key="2">
    <citation type="submission" date="2021-04" db="EMBL/GenBank/DDBJ databases">
        <authorList>
            <person name="Gilroy R."/>
        </authorList>
    </citation>
    <scope>NUCLEOTIDE SEQUENCE</scope>
    <source>
        <strain evidence="4">CHK169-2315</strain>
    </source>
</reference>
<dbReference type="SUPFAM" id="SSF55298">
    <property type="entry name" value="YjgF-like"/>
    <property type="match status" value="1"/>
</dbReference>
<dbReference type="EMBL" id="DXHX01000125">
    <property type="protein sequence ID" value="HIV75170.1"/>
    <property type="molecule type" value="Genomic_DNA"/>
</dbReference>
<dbReference type="AlphaFoldDB" id="A0A9D1PNU7"/>
<evidence type="ECO:0000256" key="3">
    <source>
        <dbReference type="PROSITE-ProRule" id="PRU00514"/>
    </source>
</evidence>
<organism evidence="4 5">
    <name type="scientific">Candidatus Pseudogracilibacillus intestinigallinarum</name>
    <dbReference type="NCBI Taxonomy" id="2838742"/>
    <lineage>
        <taxon>Bacteria</taxon>
        <taxon>Bacillati</taxon>
        <taxon>Bacillota</taxon>
        <taxon>Bacilli</taxon>
        <taxon>Bacillales</taxon>
        <taxon>Bacillaceae</taxon>
        <taxon>Pseudogracilibacillus</taxon>
    </lineage>
</organism>
<comment type="catalytic activity">
    <reaction evidence="3">
        <text>chorismate = prephenate</text>
        <dbReference type="Rhea" id="RHEA:13897"/>
        <dbReference type="ChEBI" id="CHEBI:29748"/>
        <dbReference type="ChEBI" id="CHEBI:29934"/>
        <dbReference type="EC" id="5.4.99.5"/>
    </reaction>
</comment>
<reference evidence="4" key="1">
    <citation type="journal article" date="2021" name="PeerJ">
        <title>Extensive microbial diversity within the chicken gut microbiome revealed by metagenomics and culture.</title>
        <authorList>
            <person name="Gilroy R."/>
            <person name="Ravi A."/>
            <person name="Getino M."/>
            <person name="Pursley I."/>
            <person name="Horton D.L."/>
            <person name="Alikhan N.F."/>
            <person name="Baker D."/>
            <person name="Gharbi K."/>
            <person name="Hall N."/>
            <person name="Watson M."/>
            <person name="Adriaenssens E.M."/>
            <person name="Foster-Nyarko E."/>
            <person name="Jarju S."/>
            <person name="Secka A."/>
            <person name="Antonio M."/>
            <person name="Oren A."/>
            <person name="Chaudhuri R.R."/>
            <person name="La Ragione R."/>
            <person name="Hildebrand F."/>
            <person name="Pallen M.J."/>
        </authorList>
    </citation>
    <scope>NUCLEOTIDE SEQUENCE</scope>
    <source>
        <strain evidence="4">CHK169-2315</strain>
    </source>
</reference>
<dbReference type="CDD" id="cd02185">
    <property type="entry name" value="AroH"/>
    <property type="match status" value="1"/>
</dbReference>
<name>A0A9D1PNU7_9BACI</name>
<comment type="caution">
    <text evidence="4">The sequence shown here is derived from an EMBL/GenBank/DDBJ whole genome shotgun (WGS) entry which is preliminary data.</text>
</comment>
<sequence length="123" mass="13935">MTRGFRGATTVTENKANEILYETAKLVKEMVRVNEIRPDDISHVFFSVTDDLNASFPAKAARELEGWTHVPVMCMREIDVPNSLPKCIRVMLVAATTLKQHEVTHIFLNDAIKLRPDLIEGEQ</sequence>
<dbReference type="GO" id="GO:0046417">
    <property type="term" value="P:chorismate metabolic process"/>
    <property type="evidence" value="ECO:0007669"/>
    <property type="project" value="TreeGrafter"/>
</dbReference>
<dbReference type="PANTHER" id="PTHR21164">
    <property type="entry name" value="CHORISMATE MUTASE"/>
    <property type="match status" value="1"/>
</dbReference>
<dbReference type="PIRSF" id="PIRSF005965">
    <property type="entry name" value="Chor_mut_AroH"/>
    <property type="match status" value="1"/>
</dbReference>
<dbReference type="GO" id="GO:0009073">
    <property type="term" value="P:aromatic amino acid family biosynthetic process"/>
    <property type="evidence" value="ECO:0007669"/>
    <property type="project" value="UniProtKB-UniRule"/>
</dbReference>
<dbReference type="NCBIfam" id="TIGR01796">
    <property type="entry name" value="CM_mono_aroH"/>
    <property type="match status" value="1"/>
</dbReference>
<dbReference type="Gene3D" id="3.30.1330.40">
    <property type="entry name" value="RutC-like"/>
    <property type="match status" value="1"/>
</dbReference>
<dbReference type="GO" id="GO:0008652">
    <property type="term" value="P:amino acid biosynthetic process"/>
    <property type="evidence" value="ECO:0007669"/>
    <property type="project" value="UniProtKB-UniRule"/>
</dbReference>
<evidence type="ECO:0000256" key="1">
    <source>
        <dbReference type="NCBIfam" id="TIGR01796"/>
    </source>
</evidence>
<evidence type="ECO:0000256" key="2">
    <source>
        <dbReference type="PIRSR" id="PIRSR005965-1"/>
    </source>
</evidence>
<dbReference type="Pfam" id="PF07736">
    <property type="entry name" value="CM_1"/>
    <property type="match status" value="1"/>
</dbReference>
<keyword evidence="3 4" id="KW-0413">Isomerase</keyword>
<dbReference type="GO" id="GO:0004106">
    <property type="term" value="F:chorismate mutase activity"/>
    <property type="evidence" value="ECO:0007669"/>
    <property type="project" value="UniProtKB-UniRule"/>
</dbReference>